<dbReference type="RefSeq" id="WP_129353398.1">
    <property type="nucleotide sequence ID" value="NZ_CP026538.1"/>
</dbReference>
<accession>A0A4P6HS49</accession>
<evidence type="ECO:0000256" key="3">
    <source>
        <dbReference type="SAM" id="SignalP"/>
    </source>
</evidence>
<feature type="transmembrane region" description="Helical" evidence="2">
    <location>
        <begin position="685"/>
        <end position="706"/>
    </location>
</feature>
<feature type="transmembrane region" description="Helical" evidence="2">
    <location>
        <begin position="1245"/>
        <end position="1266"/>
    </location>
</feature>
<protein>
    <submittedName>
        <fullName evidence="4">Uncharacterized protein</fullName>
    </submittedName>
</protein>
<sequence length="1378" mass="143345">MSKSLSRLVVVLALVLVPCLSPAAGPDIPPALAPWVGFALHEAGQRLCPPVGNRPEARICRFPTSLTLDVWPTGADMTYTVRLFDDGPVPLPHAAGAWIEGVREGGAAVPVLGAPDAPFVRLAAGEHVLTGRLGWAATPQGLALPPDVGLVRLSRQGAASPVAVSPAGELRLSPPEAAKAAPNRETVRVFRLIADGVPVTVTTLYRLEVSGLARAVTLAGAVPAGALPLAVRAPVPATLGPDGGLVLDAGPGRYEVEVVARYPAKVDRIGPAACPYGREIWSFQSGEVREVRPEGLAGIDPKTADVPGPWQAYPAFAAEADGVLTLAELGRGAPTGRDALTLSREMWLDFSGQGLSVRDTVAGENRRGWTLSLLPPGELGRVTISGQDQPVVRLGQDGRPGVELRQSHLNLTARSRYPSVDAFLPAGGFDREFERVSATLNLPPGWALAYATGPDTVTGGLLSGWTLLDLFLVFVLAVAAFTLRGRLAGAALGLFLLLSWHEPHAPTTVWMFVLAGLGLLRAAGDVGRLAGYPAFRRLSVTLFVLSMVSLVVLAVPFVARELRLAVAPQIGGGSGGGGGGGAPMPVAAKRQAANEAATAEPMVAPAPAMPAAPARGKSDSGYSRTMALYGGYEADKTPERLEFDPNALMQTGPAMPSWHFTSVGLSWRGPVAPGETLRLTLLPPLATAGLGLARVILLGLALALLFDRQRVRRLTRPAVVAGAAAVLAAVLSLGLPGRAAAADFPPRDLLDSLRERLTQPPRCLPDCLGAPGLEVRLEAGTLTIVAAIDAAARVAAPLPAVSEGWRPTLLTVDGKPAGGLARLDGQPAVLLEPGVHTVAMAGPAPEAVSFTVSAPLVPGRVQASAPGYRVRGLDERGGLAGPLEFVRAETGGKAQAAKPGATGIDVPAFFEVRRAVDFGLTFEVATEVVRRSPTTGPAVAVVPLLAGELPDVAGVSVEGGKATVRFAPGQDRVSWRSRLPAAPSLTLAAPADASLVETWTVTAAALYDLSYAGPPPVAWLTPEGRLAPRFAPWPGETLTVSVARPETAPGEFLTLERGNLSVRQGGQYREATLVLVFRAAKGARQAVKLPPGAEVTRLAVAGREVLPTGGPDEVGFALPPGVTEVTVNFREKQGMATFTRTPAVDLGLPGANLAVSLELPADRWLLAVAGDTPLAPAVLYWGWLAAVAALGLGLSFLPDTPLSRLSWLLYALGLSQATPGNALLAVAWIAALAWRRRHPIAQGAVAFNSVQVLLVLLTLAGLEALYDTLGTGLLGLPRMQVAGNGSTATALRWTFDRLAGALPSCTAVSLPLMVFRAVMLAWAVWLAWALVKWLRWGFDSLTTGGGWRKPELKLRLPGLGRGGPGTSDGQKTTGEKSS</sequence>
<proteinExistence type="predicted"/>
<reference evidence="4 5" key="1">
    <citation type="submission" date="2018-02" db="EMBL/GenBank/DDBJ databases">
        <title>Genome sequence of Desulfovibrio carbinolicus DSM 3852.</title>
        <authorList>
            <person name="Wilbanks E."/>
            <person name="Skennerton C.T."/>
            <person name="Orphan V.J."/>
        </authorList>
    </citation>
    <scope>NUCLEOTIDE SEQUENCE [LARGE SCALE GENOMIC DNA]</scope>
    <source>
        <strain evidence="4 5">DSM 3852</strain>
    </source>
</reference>
<dbReference type="Proteomes" id="UP000293296">
    <property type="component" value="Chromosome"/>
</dbReference>
<evidence type="ECO:0000313" key="4">
    <source>
        <dbReference type="EMBL" id="QAZ68168.1"/>
    </source>
</evidence>
<dbReference type="EMBL" id="CP026538">
    <property type="protein sequence ID" value="QAZ68168.1"/>
    <property type="molecule type" value="Genomic_DNA"/>
</dbReference>
<dbReference type="OrthoDB" id="220327at2"/>
<name>A0A4P6HS49_9BACT</name>
<keyword evidence="2" id="KW-0472">Membrane</keyword>
<evidence type="ECO:0000256" key="2">
    <source>
        <dbReference type="SAM" id="Phobius"/>
    </source>
</evidence>
<keyword evidence="2" id="KW-1133">Transmembrane helix</keyword>
<keyword evidence="5" id="KW-1185">Reference proteome</keyword>
<feature type="transmembrane region" description="Helical" evidence="2">
    <location>
        <begin position="462"/>
        <end position="480"/>
    </location>
</feature>
<keyword evidence="3" id="KW-0732">Signal</keyword>
<evidence type="ECO:0000256" key="1">
    <source>
        <dbReference type="SAM" id="MobiDB-lite"/>
    </source>
</evidence>
<feature type="chain" id="PRO_5020722256" evidence="3">
    <location>
        <begin position="24"/>
        <end position="1378"/>
    </location>
</feature>
<feature type="region of interest" description="Disordered" evidence="1">
    <location>
        <begin position="1355"/>
        <end position="1378"/>
    </location>
</feature>
<feature type="transmembrane region" description="Helical" evidence="2">
    <location>
        <begin position="1313"/>
        <end position="1331"/>
    </location>
</feature>
<evidence type="ECO:0000313" key="5">
    <source>
        <dbReference type="Proteomes" id="UP000293296"/>
    </source>
</evidence>
<dbReference type="KEGG" id="dcb:C3Y92_13425"/>
<organism evidence="4 5">
    <name type="scientific">Solidesulfovibrio carbinolicus</name>
    <dbReference type="NCBI Taxonomy" id="296842"/>
    <lineage>
        <taxon>Bacteria</taxon>
        <taxon>Pseudomonadati</taxon>
        <taxon>Thermodesulfobacteriota</taxon>
        <taxon>Desulfovibrionia</taxon>
        <taxon>Desulfovibrionales</taxon>
        <taxon>Desulfovibrionaceae</taxon>
        <taxon>Solidesulfovibrio</taxon>
    </lineage>
</organism>
<gene>
    <name evidence="4" type="ORF">C3Y92_13425</name>
</gene>
<feature type="signal peptide" evidence="3">
    <location>
        <begin position="1"/>
        <end position="23"/>
    </location>
</feature>
<keyword evidence="2" id="KW-0812">Transmembrane</keyword>
<feature type="transmembrane region" description="Helical" evidence="2">
    <location>
        <begin position="538"/>
        <end position="559"/>
    </location>
</feature>
<feature type="transmembrane region" description="Helical" evidence="2">
    <location>
        <begin position="1209"/>
        <end position="1233"/>
    </location>
</feature>